<keyword evidence="3" id="KW-0812">Transmembrane</keyword>
<feature type="transmembrane region" description="Helical" evidence="3">
    <location>
        <begin position="70"/>
        <end position="96"/>
    </location>
</feature>
<keyword evidence="6" id="KW-1185">Reference proteome</keyword>
<protein>
    <submittedName>
        <fullName evidence="5">Biofilm regulatory protein A</fullName>
    </submittedName>
</protein>
<dbReference type="Gene3D" id="3.40.630.190">
    <property type="entry name" value="LCP protein"/>
    <property type="match status" value="1"/>
</dbReference>
<feature type="region of interest" description="Disordered" evidence="2">
    <location>
        <begin position="427"/>
        <end position="454"/>
    </location>
</feature>
<sequence length="454" mass="49026">MDRQRGFGLGASIALTLASAVLWGVAHLATERRRAGIALMAAHVLTLAAILVVFTGFSTRLLSLAVQPRWLIGLTAGLVVLALAWTFVIVWSFVLVRPPRADLVGRVLTTSLTIALCALVLGPTVYAARLAYVSRDVVNTLFPVAGSSPVISQDPWNGAQRVNFLLLGADSAPGRPGVRTDSMTVASVDVRTGATTLFGLPRNLQRVPLPKGPARDRFPFGFTGSGPDTPGLLNEIYQYAEDHPDMVPGVGRGRRGPALIKETVGGILGLQVPYYAMVDMKGFAEMIDAIGGVEVTVKEPIVYGRYREGLLPAGTRRLTGQQALWFGRSRTDSDDYVRMGRQKCLLNAVAKQADPLTVLNSFERLAAATKRAISTDLPQDLLPAVVELSQKVKDKKIHSLSFVPPLISTVYPDWSLIRRKVSDALDEPRSTRSGQVFAHEQSPDDPVSLDAACR</sequence>
<dbReference type="PANTHER" id="PTHR33392">
    <property type="entry name" value="POLYISOPRENYL-TEICHOIC ACID--PEPTIDOGLYCAN TEICHOIC ACID TRANSFERASE TAGU"/>
    <property type="match status" value="1"/>
</dbReference>
<feature type="transmembrane region" description="Helical" evidence="3">
    <location>
        <begin position="37"/>
        <end position="58"/>
    </location>
</feature>
<organism evidence="5 6">
    <name type="scientific">Nonomuraea coxensis DSM 45129</name>
    <dbReference type="NCBI Taxonomy" id="1122611"/>
    <lineage>
        <taxon>Bacteria</taxon>
        <taxon>Bacillati</taxon>
        <taxon>Actinomycetota</taxon>
        <taxon>Actinomycetes</taxon>
        <taxon>Streptosporangiales</taxon>
        <taxon>Streptosporangiaceae</taxon>
        <taxon>Nonomuraea</taxon>
    </lineage>
</organism>
<dbReference type="Proteomes" id="UP000824681">
    <property type="component" value="Chromosome"/>
</dbReference>
<comment type="similarity">
    <text evidence="1">Belongs to the LytR/CpsA/Psr (LCP) family.</text>
</comment>
<dbReference type="InterPro" id="IPR004474">
    <property type="entry name" value="LytR_CpsA_psr"/>
</dbReference>
<evidence type="ECO:0000256" key="2">
    <source>
        <dbReference type="SAM" id="MobiDB-lite"/>
    </source>
</evidence>
<evidence type="ECO:0000313" key="6">
    <source>
        <dbReference type="Proteomes" id="UP000824681"/>
    </source>
</evidence>
<keyword evidence="3" id="KW-0472">Membrane</keyword>
<dbReference type="Pfam" id="PF03816">
    <property type="entry name" value="LytR_cpsA_psr"/>
    <property type="match status" value="1"/>
</dbReference>
<evidence type="ECO:0000256" key="1">
    <source>
        <dbReference type="ARBA" id="ARBA00006068"/>
    </source>
</evidence>
<dbReference type="PANTHER" id="PTHR33392:SF6">
    <property type="entry name" value="POLYISOPRENYL-TEICHOIC ACID--PEPTIDOGLYCAN TEICHOIC ACID TRANSFERASE TAGU"/>
    <property type="match status" value="1"/>
</dbReference>
<dbReference type="NCBIfam" id="TIGR00350">
    <property type="entry name" value="lytR_cpsA_psr"/>
    <property type="match status" value="1"/>
</dbReference>
<keyword evidence="3" id="KW-1133">Transmembrane helix</keyword>
<feature type="domain" description="Cell envelope-related transcriptional attenuator" evidence="4">
    <location>
        <begin position="179"/>
        <end position="353"/>
    </location>
</feature>
<accession>A0ABX8UDQ4</accession>
<dbReference type="RefSeq" id="WP_063711626.1">
    <property type="nucleotide sequence ID" value="NZ_CP068985.1"/>
</dbReference>
<dbReference type="EMBL" id="CP068985">
    <property type="protein sequence ID" value="QYC45932.1"/>
    <property type="molecule type" value="Genomic_DNA"/>
</dbReference>
<name>A0ABX8UDQ4_9ACTN</name>
<evidence type="ECO:0000256" key="3">
    <source>
        <dbReference type="SAM" id="Phobius"/>
    </source>
</evidence>
<gene>
    <name evidence="5" type="primary">brpA3</name>
    <name evidence="5" type="ORF">Nocox_41960</name>
</gene>
<feature type="transmembrane region" description="Helical" evidence="3">
    <location>
        <begin position="6"/>
        <end position="25"/>
    </location>
</feature>
<evidence type="ECO:0000313" key="5">
    <source>
        <dbReference type="EMBL" id="QYC45932.1"/>
    </source>
</evidence>
<proteinExistence type="inferred from homology"/>
<evidence type="ECO:0000259" key="4">
    <source>
        <dbReference type="Pfam" id="PF03816"/>
    </source>
</evidence>
<feature type="transmembrane region" description="Helical" evidence="3">
    <location>
        <begin position="103"/>
        <end position="126"/>
    </location>
</feature>
<reference evidence="5 6" key="1">
    <citation type="journal article" date="2021" name="ACS Chem. Biol.">
        <title>Genomic-Led Discovery of a Novel Glycopeptide Antibiotic by Nonomuraea coxensis DSM 45129.</title>
        <authorList>
            <person name="Yushchuk O."/>
            <person name="Vior N.M."/>
            <person name="Andreo-Vidal A."/>
            <person name="Berini F."/>
            <person name="Ruckert C."/>
            <person name="Busche T."/>
            <person name="Binda E."/>
            <person name="Kalinowski J."/>
            <person name="Truman A.W."/>
            <person name="Marinelli F."/>
        </authorList>
    </citation>
    <scope>NUCLEOTIDE SEQUENCE [LARGE SCALE GENOMIC DNA]</scope>
    <source>
        <strain evidence="5 6">DSM 45129</strain>
    </source>
</reference>
<dbReference type="InterPro" id="IPR050922">
    <property type="entry name" value="LytR/CpsA/Psr_CW_biosynth"/>
</dbReference>